<keyword evidence="5 6" id="KW-0472">Membrane</keyword>
<dbReference type="InterPro" id="IPR025857">
    <property type="entry name" value="MacB_PCD"/>
</dbReference>
<dbReference type="EMBL" id="JACHBG010000006">
    <property type="protein sequence ID" value="MBB6485731.1"/>
    <property type="molecule type" value="Genomic_DNA"/>
</dbReference>
<sequence>MRFLGLARKNAWRKPLRTVLLIFCISVAFLIYGLTASFTNGSQGSAGASENILGVMNAAGRNQSLPMAYMSRIASVPGVSSVAYVARLRGFVGAEKNVMAVSAVEPQLLAEVNGKELALTPDLVKALSASRDRVLVGRALMTAQGWTVGQRLTLTSFQTAAKDGTRDWRFEIVGVFDGETESADTYFIIARYDYINALRERNADTVDAFIVRPRADISSSELAVRIDALFANSAVPTRTQSEKQFLEAFLRQYADIGLIINLVVGAAFTTLLMIVINTMVFAVRERRFEIGVLKTLGFSRRRILGLVLSETMLIFIIGGIVGLFLAKLASIAAGPVLGLVFTAAVLAKAVCLIVLLGVAAGLLPAINAMRAPVTKALRAR</sequence>
<keyword evidence="4 6" id="KW-1133">Transmembrane helix</keyword>
<evidence type="ECO:0000259" key="8">
    <source>
        <dbReference type="Pfam" id="PF12704"/>
    </source>
</evidence>
<name>A0A7X0IU60_9HYPH</name>
<evidence type="ECO:0000256" key="5">
    <source>
        <dbReference type="ARBA" id="ARBA00023136"/>
    </source>
</evidence>
<comment type="subcellular location">
    <subcellularLocation>
        <location evidence="1">Cell membrane</location>
        <topology evidence="1">Multi-pass membrane protein</topology>
    </subcellularLocation>
</comment>
<accession>A0A7X0IU60</accession>
<keyword evidence="2" id="KW-1003">Cell membrane</keyword>
<dbReference type="Pfam" id="PF02687">
    <property type="entry name" value="FtsX"/>
    <property type="match status" value="1"/>
</dbReference>
<dbReference type="InterPro" id="IPR051125">
    <property type="entry name" value="ABC-4/HrtB_transporter"/>
</dbReference>
<feature type="transmembrane region" description="Helical" evidence="6">
    <location>
        <begin position="338"/>
        <end position="363"/>
    </location>
</feature>
<reference evidence="9 10" key="1">
    <citation type="submission" date="2020-08" db="EMBL/GenBank/DDBJ databases">
        <title>Genomic Encyclopedia of Type Strains, Phase IV (KMG-V): Genome sequencing to study the core and pangenomes of soil and plant-associated prokaryotes.</title>
        <authorList>
            <person name="Whitman W."/>
        </authorList>
    </citation>
    <scope>NUCLEOTIDE SEQUENCE [LARGE SCALE GENOMIC DNA]</scope>
    <source>
        <strain evidence="9 10">SEMIA 4060</strain>
    </source>
</reference>
<comment type="caution">
    <text evidence="9">The sequence shown here is derived from an EMBL/GenBank/DDBJ whole genome shotgun (WGS) entry which is preliminary data.</text>
</comment>
<evidence type="ECO:0000313" key="9">
    <source>
        <dbReference type="EMBL" id="MBB6485731.1"/>
    </source>
</evidence>
<feature type="domain" description="ABC3 transporter permease C-terminal" evidence="7">
    <location>
        <begin position="264"/>
        <end position="372"/>
    </location>
</feature>
<evidence type="ECO:0000256" key="4">
    <source>
        <dbReference type="ARBA" id="ARBA00022989"/>
    </source>
</evidence>
<evidence type="ECO:0000256" key="3">
    <source>
        <dbReference type="ARBA" id="ARBA00022692"/>
    </source>
</evidence>
<gene>
    <name evidence="9" type="ORF">GGD46_003025</name>
</gene>
<evidence type="ECO:0000259" key="7">
    <source>
        <dbReference type="Pfam" id="PF02687"/>
    </source>
</evidence>
<dbReference type="GO" id="GO:0005886">
    <property type="term" value="C:plasma membrane"/>
    <property type="evidence" value="ECO:0007669"/>
    <property type="project" value="UniProtKB-SubCell"/>
</dbReference>
<dbReference type="Pfam" id="PF12704">
    <property type="entry name" value="MacB_PCD"/>
    <property type="match status" value="1"/>
</dbReference>
<dbReference type="PANTHER" id="PTHR43738:SF3">
    <property type="entry name" value="ABC TRANSPORTER PERMEASE"/>
    <property type="match status" value="1"/>
</dbReference>
<evidence type="ECO:0000313" key="10">
    <source>
        <dbReference type="Proteomes" id="UP000565576"/>
    </source>
</evidence>
<dbReference type="InterPro" id="IPR003838">
    <property type="entry name" value="ABC3_permease_C"/>
</dbReference>
<evidence type="ECO:0000256" key="6">
    <source>
        <dbReference type="SAM" id="Phobius"/>
    </source>
</evidence>
<dbReference type="RefSeq" id="WP_184705074.1">
    <property type="nucleotide sequence ID" value="NZ_JACHBG010000006.1"/>
</dbReference>
<feature type="domain" description="MacB-like periplasmic core" evidence="8">
    <location>
        <begin position="21"/>
        <end position="228"/>
    </location>
</feature>
<keyword evidence="3 6" id="KW-0812">Transmembrane</keyword>
<dbReference type="Proteomes" id="UP000565576">
    <property type="component" value="Unassembled WGS sequence"/>
</dbReference>
<feature type="transmembrane region" description="Helical" evidence="6">
    <location>
        <begin position="303"/>
        <end position="326"/>
    </location>
</feature>
<dbReference type="AlphaFoldDB" id="A0A7X0IU60"/>
<feature type="transmembrane region" description="Helical" evidence="6">
    <location>
        <begin position="258"/>
        <end position="283"/>
    </location>
</feature>
<evidence type="ECO:0000256" key="1">
    <source>
        <dbReference type="ARBA" id="ARBA00004651"/>
    </source>
</evidence>
<protein>
    <submittedName>
        <fullName evidence="9">Putative ABC transport system permease protein</fullName>
    </submittedName>
</protein>
<evidence type="ECO:0000256" key="2">
    <source>
        <dbReference type="ARBA" id="ARBA00022475"/>
    </source>
</evidence>
<dbReference type="PANTHER" id="PTHR43738">
    <property type="entry name" value="ABC TRANSPORTER, MEMBRANE PROTEIN"/>
    <property type="match status" value="1"/>
</dbReference>
<organism evidence="9 10">
    <name type="scientific">Rhizobium lusitanum</name>
    <dbReference type="NCBI Taxonomy" id="293958"/>
    <lineage>
        <taxon>Bacteria</taxon>
        <taxon>Pseudomonadati</taxon>
        <taxon>Pseudomonadota</taxon>
        <taxon>Alphaproteobacteria</taxon>
        <taxon>Hyphomicrobiales</taxon>
        <taxon>Rhizobiaceae</taxon>
        <taxon>Rhizobium/Agrobacterium group</taxon>
        <taxon>Rhizobium</taxon>
    </lineage>
</organism>
<proteinExistence type="predicted"/>